<feature type="transmembrane region" description="Helical" evidence="1">
    <location>
        <begin position="129"/>
        <end position="146"/>
    </location>
</feature>
<dbReference type="AlphaFoldDB" id="A0A1Y1QUP1"/>
<dbReference type="Pfam" id="PF12158">
    <property type="entry name" value="DUF3592"/>
    <property type="match status" value="1"/>
</dbReference>
<accession>A0A1Y1QUP1</accession>
<feature type="transmembrane region" description="Helical" evidence="1">
    <location>
        <begin position="6"/>
        <end position="22"/>
    </location>
</feature>
<evidence type="ECO:0000259" key="2">
    <source>
        <dbReference type="Pfam" id="PF12158"/>
    </source>
</evidence>
<reference evidence="3 4" key="1">
    <citation type="submission" date="2017-01" db="EMBL/GenBank/DDBJ databases">
        <title>Novel large sulfur bacteria in the metagenomes of groundwater-fed chemosynthetic microbial mats in the Lake Huron basin.</title>
        <authorList>
            <person name="Sharrar A.M."/>
            <person name="Flood B.E."/>
            <person name="Bailey J.V."/>
            <person name="Jones D.S."/>
            <person name="Biddanda B."/>
            <person name="Ruberg S.A."/>
            <person name="Marcus D.N."/>
            <person name="Dick G.J."/>
        </authorList>
    </citation>
    <scope>NUCLEOTIDE SEQUENCE [LARGE SCALE GENOMIC DNA]</scope>
    <source>
        <strain evidence="3">A8</strain>
    </source>
</reference>
<gene>
    <name evidence="3" type="ORF">BWK73_10075</name>
</gene>
<name>A0A1Y1QUP1_9GAMM</name>
<keyword evidence="1" id="KW-0812">Transmembrane</keyword>
<comment type="caution">
    <text evidence="3">The sequence shown here is derived from an EMBL/GenBank/DDBJ whole genome shotgun (WGS) entry which is preliminary data.</text>
</comment>
<feature type="domain" description="DUF3592" evidence="2">
    <location>
        <begin position="39"/>
        <end position="122"/>
    </location>
</feature>
<evidence type="ECO:0000313" key="4">
    <source>
        <dbReference type="Proteomes" id="UP000192491"/>
    </source>
</evidence>
<evidence type="ECO:0000256" key="1">
    <source>
        <dbReference type="SAM" id="Phobius"/>
    </source>
</evidence>
<proteinExistence type="predicted"/>
<protein>
    <recommendedName>
        <fullName evidence="2">DUF3592 domain-containing protein</fullName>
    </recommendedName>
</protein>
<dbReference type="Proteomes" id="UP000192491">
    <property type="component" value="Unassembled WGS sequence"/>
</dbReference>
<sequence length="147" mass="15850">MPINIIIGLPFILLGILFLFLAKRNAKRAEESLAWLSARGVITSSMLASFDSDDSPTTYQPKVEYEYTVANQPYTGKRIAFGIAGSGSEAAARKVVLQYAIGSAVEVFYNPAKPSDAVLERSAATSNKVFWIMGGVFIVAGLLTLLI</sequence>
<evidence type="ECO:0000313" key="3">
    <source>
        <dbReference type="EMBL" id="OQX14196.1"/>
    </source>
</evidence>
<keyword evidence="1" id="KW-0472">Membrane</keyword>
<dbReference type="InterPro" id="IPR021994">
    <property type="entry name" value="DUF3592"/>
</dbReference>
<keyword evidence="1" id="KW-1133">Transmembrane helix</keyword>
<organism evidence="3 4">
    <name type="scientific">Thiothrix lacustris</name>
    <dbReference type="NCBI Taxonomy" id="525917"/>
    <lineage>
        <taxon>Bacteria</taxon>
        <taxon>Pseudomonadati</taxon>
        <taxon>Pseudomonadota</taxon>
        <taxon>Gammaproteobacteria</taxon>
        <taxon>Thiotrichales</taxon>
        <taxon>Thiotrichaceae</taxon>
        <taxon>Thiothrix</taxon>
    </lineage>
</organism>
<dbReference type="EMBL" id="MTEJ01000033">
    <property type="protein sequence ID" value="OQX14196.1"/>
    <property type="molecule type" value="Genomic_DNA"/>
</dbReference>